<evidence type="ECO:0000259" key="10">
    <source>
        <dbReference type="PROSITE" id="PS50235"/>
    </source>
</evidence>
<evidence type="ECO:0000256" key="1">
    <source>
        <dbReference type="ARBA" id="ARBA00000707"/>
    </source>
</evidence>
<protein>
    <recommendedName>
        <fullName evidence="3">ubiquitinyl hydrolase 1</fullName>
        <ecNumber evidence="3">3.4.19.12</ecNumber>
    </recommendedName>
</protein>
<evidence type="ECO:0000256" key="7">
    <source>
        <dbReference type="ARBA" id="ARBA00022807"/>
    </source>
</evidence>
<keyword evidence="7" id="KW-0788">Thiol protease</keyword>
<keyword evidence="5" id="KW-0833">Ubl conjugation pathway</keyword>
<dbReference type="RefSeq" id="XP_020118462.1">
    <property type="nucleotide sequence ID" value="XM_020268865.1"/>
</dbReference>
<dbReference type="EMBL" id="LFMY01000010">
    <property type="protein sequence ID" value="OKL58341.1"/>
    <property type="molecule type" value="Genomic_DNA"/>
</dbReference>
<dbReference type="Proteomes" id="UP000214365">
    <property type="component" value="Unassembled WGS sequence"/>
</dbReference>
<comment type="caution">
    <text evidence="11">The sequence shown here is derived from an EMBL/GenBank/DDBJ whole genome shotgun (WGS) entry which is preliminary data.</text>
</comment>
<dbReference type="InterPro" id="IPR050164">
    <property type="entry name" value="Peptidase_C19"/>
</dbReference>
<dbReference type="GO" id="GO:0005634">
    <property type="term" value="C:nucleus"/>
    <property type="evidence" value="ECO:0007669"/>
    <property type="project" value="TreeGrafter"/>
</dbReference>
<dbReference type="GO" id="GO:0006508">
    <property type="term" value="P:proteolysis"/>
    <property type="evidence" value="ECO:0007669"/>
    <property type="project" value="UniProtKB-KW"/>
</dbReference>
<keyword evidence="6" id="KW-0378">Hydrolase</keyword>
<dbReference type="PROSITE" id="PS00973">
    <property type="entry name" value="USP_2"/>
    <property type="match status" value="1"/>
</dbReference>
<evidence type="ECO:0000256" key="4">
    <source>
        <dbReference type="ARBA" id="ARBA00022670"/>
    </source>
</evidence>
<reference evidence="11 12" key="1">
    <citation type="submission" date="2015-06" db="EMBL/GenBank/DDBJ databases">
        <title>Talaromyces atroroseus IBT 11181 draft genome.</title>
        <authorList>
            <person name="Rasmussen K.B."/>
            <person name="Rasmussen S."/>
            <person name="Petersen B."/>
            <person name="Sicheritz-Ponten T."/>
            <person name="Mortensen U.H."/>
            <person name="Thrane U."/>
        </authorList>
    </citation>
    <scope>NUCLEOTIDE SEQUENCE [LARGE SCALE GENOMIC DNA]</scope>
    <source>
        <strain evidence="11 12">IBT 11181</strain>
    </source>
</reference>
<dbReference type="Pfam" id="PF00443">
    <property type="entry name" value="UCH"/>
    <property type="match status" value="1"/>
</dbReference>
<evidence type="ECO:0000256" key="6">
    <source>
        <dbReference type="ARBA" id="ARBA00022801"/>
    </source>
</evidence>
<dbReference type="Gene3D" id="3.90.70.10">
    <property type="entry name" value="Cysteine proteinases"/>
    <property type="match status" value="1"/>
</dbReference>
<evidence type="ECO:0000256" key="3">
    <source>
        <dbReference type="ARBA" id="ARBA00012759"/>
    </source>
</evidence>
<evidence type="ECO:0000256" key="9">
    <source>
        <dbReference type="SAM" id="Phobius"/>
    </source>
</evidence>
<dbReference type="SUPFAM" id="SSF54001">
    <property type="entry name" value="Cysteine proteinases"/>
    <property type="match status" value="1"/>
</dbReference>
<feature type="compositionally biased region" description="Polar residues" evidence="8">
    <location>
        <begin position="642"/>
        <end position="658"/>
    </location>
</feature>
<dbReference type="InterPro" id="IPR038765">
    <property type="entry name" value="Papain-like_cys_pep_sf"/>
</dbReference>
<evidence type="ECO:0000256" key="2">
    <source>
        <dbReference type="ARBA" id="ARBA00009085"/>
    </source>
</evidence>
<proteinExistence type="inferred from homology"/>
<dbReference type="InterPro" id="IPR028889">
    <property type="entry name" value="USP"/>
</dbReference>
<feature type="domain" description="USP" evidence="10">
    <location>
        <begin position="138"/>
        <end position="582"/>
    </location>
</feature>
<dbReference type="OrthoDB" id="2020758at2759"/>
<dbReference type="GO" id="GO:0005829">
    <property type="term" value="C:cytosol"/>
    <property type="evidence" value="ECO:0007669"/>
    <property type="project" value="TreeGrafter"/>
</dbReference>
<sequence>MSYHGLTLNSFTFSGHDQYDFTNPNLQRSTVAAIVASSIFFLYCIFPYFSSLPLTICQYLWNILIYMIPSRIVAALDAGNKDTDTDPSSRYPSFHAKEQAMRRITGFDKTSLDSILPRARSLSSLGTALLGGREYIPPGLGNWDNSCYQNSVIQGLASLQSFANYLDRNLRKLDARSRLSAHNALRDTLAKLNDPANHGQKLWIPSELKSMSSWQQQDAQEYFSKIADQLDREVREASRLFTTNPGLSMDGQRGSFLISSKILGNEKLVGRHAEQLDYMHNPLEGLLAQRVGCISCGWTEGLSLIPFNCLTVSLGRKREYDIRECLDDYMALETIEGVECAKCTLLRAQEQLNRLLIDIDKDEDLGKGSQVPNLSSTLKNSAEARLQAVREALHEEDFNEKALSKKCHIPSKNRVSATKSRQAVIARAPKNLVLHVNRSVFDEETGALRKNHADVRFPAVIDLGDWCLGTRNLGKGKDSPEVWDLDPQSSMLPTSGARNEIIHRKYELRAVLTHFGRHENGHYICFRKFSAKDFPVGASEDVGSEKEASHRWFRLSDEDVRCVSEQAVLGQGGVFMLFYECVEETGSNYQSQSMGPGDGNTEVENSQPPESSDTQESNKAPGDTNLAAFTENGMFLAESKTCSFETPGTSSDTQFSSSPPDPMILFHGNVKHQELPNGHPIAA</sequence>
<dbReference type="InterPro" id="IPR001394">
    <property type="entry name" value="Peptidase_C19_UCH"/>
</dbReference>
<organism evidence="11 12">
    <name type="scientific">Talaromyces atroroseus</name>
    <dbReference type="NCBI Taxonomy" id="1441469"/>
    <lineage>
        <taxon>Eukaryota</taxon>
        <taxon>Fungi</taxon>
        <taxon>Dikarya</taxon>
        <taxon>Ascomycota</taxon>
        <taxon>Pezizomycotina</taxon>
        <taxon>Eurotiomycetes</taxon>
        <taxon>Eurotiomycetidae</taxon>
        <taxon>Eurotiales</taxon>
        <taxon>Trichocomaceae</taxon>
        <taxon>Talaromyces</taxon>
        <taxon>Talaromyces sect. Trachyspermi</taxon>
    </lineage>
</organism>
<dbReference type="AlphaFoldDB" id="A0A225ABC6"/>
<evidence type="ECO:0000313" key="11">
    <source>
        <dbReference type="EMBL" id="OKL58341.1"/>
    </source>
</evidence>
<evidence type="ECO:0000256" key="8">
    <source>
        <dbReference type="SAM" id="MobiDB-lite"/>
    </source>
</evidence>
<comment type="catalytic activity">
    <reaction evidence="1">
        <text>Thiol-dependent hydrolysis of ester, thioester, amide, peptide and isopeptide bonds formed by the C-terminal Gly of ubiquitin (a 76-residue protein attached to proteins as an intracellular targeting signal).</text>
        <dbReference type="EC" id="3.4.19.12"/>
    </reaction>
</comment>
<feature type="region of interest" description="Disordered" evidence="8">
    <location>
        <begin position="588"/>
        <end position="626"/>
    </location>
</feature>
<dbReference type="PROSITE" id="PS50235">
    <property type="entry name" value="USP_3"/>
    <property type="match status" value="1"/>
</dbReference>
<dbReference type="GeneID" id="31006328"/>
<feature type="region of interest" description="Disordered" evidence="8">
    <location>
        <begin position="642"/>
        <end position="662"/>
    </location>
</feature>
<keyword evidence="9" id="KW-0812">Transmembrane</keyword>
<keyword evidence="4" id="KW-0645">Protease</keyword>
<feature type="transmembrane region" description="Helical" evidence="9">
    <location>
        <begin position="31"/>
        <end position="49"/>
    </location>
</feature>
<feature type="compositionally biased region" description="Polar residues" evidence="8">
    <location>
        <begin position="602"/>
        <end position="618"/>
    </location>
</feature>
<comment type="similarity">
    <text evidence="2">Belongs to the peptidase C19 family.</text>
</comment>
<dbReference type="GO" id="GO:0004843">
    <property type="term" value="F:cysteine-type deubiquitinase activity"/>
    <property type="evidence" value="ECO:0007669"/>
    <property type="project" value="UniProtKB-EC"/>
</dbReference>
<dbReference type="EC" id="3.4.19.12" evidence="3"/>
<dbReference type="InterPro" id="IPR018200">
    <property type="entry name" value="USP_CS"/>
</dbReference>
<gene>
    <name evidence="11" type="ORF">UA08_06573</name>
</gene>
<evidence type="ECO:0000256" key="5">
    <source>
        <dbReference type="ARBA" id="ARBA00022786"/>
    </source>
</evidence>
<keyword evidence="12" id="KW-1185">Reference proteome</keyword>
<dbReference type="PANTHER" id="PTHR24006:SF888">
    <property type="entry name" value="UBIQUITIN CARBOXYL-TERMINAL HYDROLASE 30"/>
    <property type="match status" value="1"/>
</dbReference>
<dbReference type="CDD" id="cd02662">
    <property type="entry name" value="Peptidase_C19F"/>
    <property type="match status" value="1"/>
</dbReference>
<evidence type="ECO:0000313" key="12">
    <source>
        <dbReference type="Proteomes" id="UP000214365"/>
    </source>
</evidence>
<dbReference type="GO" id="GO:0016579">
    <property type="term" value="P:protein deubiquitination"/>
    <property type="evidence" value="ECO:0007669"/>
    <property type="project" value="InterPro"/>
</dbReference>
<keyword evidence="9" id="KW-0472">Membrane</keyword>
<dbReference type="STRING" id="1441469.A0A225ABC6"/>
<accession>A0A225ABC6</accession>
<keyword evidence="9" id="KW-1133">Transmembrane helix</keyword>
<dbReference type="PANTHER" id="PTHR24006">
    <property type="entry name" value="UBIQUITIN CARBOXYL-TERMINAL HYDROLASE"/>
    <property type="match status" value="1"/>
</dbReference>
<name>A0A225ABC6_TALAT</name>